<evidence type="ECO:0000259" key="8">
    <source>
        <dbReference type="Pfam" id="PF00905"/>
    </source>
</evidence>
<dbReference type="GO" id="GO:0005886">
    <property type="term" value="C:plasma membrane"/>
    <property type="evidence" value="ECO:0007669"/>
    <property type="project" value="TreeGrafter"/>
</dbReference>
<evidence type="ECO:0000256" key="4">
    <source>
        <dbReference type="ARBA" id="ARBA00022729"/>
    </source>
</evidence>
<comment type="similarity">
    <text evidence="2">Belongs to the class-D beta-lactamase family.</text>
</comment>
<gene>
    <name evidence="9" type="primary">blaOXA</name>
    <name evidence="9" type="ORF">GTK09_09250</name>
</gene>
<protein>
    <recommendedName>
        <fullName evidence="3">beta-lactamase</fullName>
        <ecNumber evidence="3">3.5.2.6</ecNumber>
    </recommendedName>
</protein>
<reference evidence="9 10" key="1">
    <citation type="submission" date="2020-01" db="EMBL/GenBank/DDBJ databases">
        <title>Jiella pacifica sp. nov.</title>
        <authorList>
            <person name="Xue Z."/>
            <person name="Zhu S."/>
            <person name="Chen J."/>
            <person name="Yang J."/>
        </authorList>
    </citation>
    <scope>NUCLEOTIDE SEQUENCE [LARGE SCALE GENOMIC DNA]</scope>
    <source>
        <strain evidence="9 10">40Bstr34</strain>
    </source>
</reference>
<name>A0A6N9SZS3_9HYPH</name>
<dbReference type="GO" id="GO:0008658">
    <property type="term" value="F:penicillin binding"/>
    <property type="evidence" value="ECO:0007669"/>
    <property type="project" value="InterPro"/>
</dbReference>
<accession>A0A6N9SZS3</accession>
<evidence type="ECO:0000256" key="5">
    <source>
        <dbReference type="ARBA" id="ARBA00022801"/>
    </source>
</evidence>
<evidence type="ECO:0000313" key="10">
    <source>
        <dbReference type="Proteomes" id="UP000469011"/>
    </source>
</evidence>
<keyword evidence="4 7" id="KW-0732">Signal</keyword>
<dbReference type="InterPro" id="IPR050515">
    <property type="entry name" value="Beta-lactam/transpept"/>
</dbReference>
<evidence type="ECO:0000256" key="1">
    <source>
        <dbReference type="ARBA" id="ARBA00001526"/>
    </source>
</evidence>
<dbReference type="Pfam" id="PF00905">
    <property type="entry name" value="Transpeptidase"/>
    <property type="match status" value="1"/>
</dbReference>
<dbReference type="Gene3D" id="3.40.710.10">
    <property type="entry name" value="DD-peptidase/beta-lactamase superfamily"/>
    <property type="match status" value="1"/>
</dbReference>
<evidence type="ECO:0000256" key="6">
    <source>
        <dbReference type="ARBA" id="ARBA00023251"/>
    </source>
</evidence>
<keyword evidence="6" id="KW-0046">Antibiotic resistance</keyword>
<evidence type="ECO:0000256" key="2">
    <source>
        <dbReference type="ARBA" id="ARBA00007898"/>
    </source>
</evidence>
<evidence type="ECO:0000313" key="9">
    <source>
        <dbReference type="EMBL" id="NDW04613.1"/>
    </source>
</evidence>
<sequence>MKRLPALCAISIFCFAQPVRAETKTLCLTALDAASGRTLVDIGPACDGRVTPASTFKLAIGLMGFDAGVLKSPDEPKLPFRKGYVDWRPEWRQATTPATWMRDSVVWYSQRVMEKLGRERALDYLSRFRYGNEDISGLPGGGNGLTHAWLGNSLQISPREQADFMRRIVRRDLGVSADAYDMTAAIAAYGVEGDGWTVHGKTGAGLPRGEDGKPVRGRPYGWFVGWATKGDRTVVFAKLIQDTEKQSVAPGFRARDTLFRELLAKGGLLE</sequence>
<dbReference type="EMBL" id="JAAAMG010000006">
    <property type="protein sequence ID" value="NDW04613.1"/>
    <property type="molecule type" value="Genomic_DNA"/>
</dbReference>
<keyword evidence="5" id="KW-0378">Hydrolase</keyword>
<evidence type="ECO:0000256" key="3">
    <source>
        <dbReference type="ARBA" id="ARBA00012865"/>
    </source>
</evidence>
<dbReference type="NCBIfam" id="NF000270">
    <property type="entry name" value="bla_class_D_alt"/>
    <property type="match status" value="1"/>
</dbReference>
<dbReference type="GO" id="GO:0046677">
    <property type="term" value="P:response to antibiotic"/>
    <property type="evidence" value="ECO:0007669"/>
    <property type="project" value="UniProtKB-KW"/>
</dbReference>
<dbReference type="SUPFAM" id="SSF56601">
    <property type="entry name" value="beta-lactamase/transpeptidase-like"/>
    <property type="match status" value="1"/>
</dbReference>
<dbReference type="PANTHER" id="PTHR30627:SF6">
    <property type="entry name" value="BETA-LACTAMASE YBXI-RELATED"/>
    <property type="match status" value="1"/>
</dbReference>
<feature type="chain" id="PRO_5027068784" description="beta-lactamase" evidence="7">
    <location>
        <begin position="22"/>
        <end position="270"/>
    </location>
</feature>
<evidence type="ECO:0000256" key="7">
    <source>
        <dbReference type="SAM" id="SignalP"/>
    </source>
</evidence>
<dbReference type="PANTHER" id="PTHR30627">
    <property type="entry name" value="PEPTIDOGLYCAN D,D-TRANSPEPTIDASE"/>
    <property type="match status" value="1"/>
</dbReference>
<dbReference type="AlphaFoldDB" id="A0A6N9SZS3"/>
<organism evidence="9 10">
    <name type="scientific">Jiella pacifica</name>
    <dbReference type="NCBI Taxonomy" id="2696469"/>
    <lineage>
        <taxon>Bacteria</taxon>
        <taxon>Pseudomonadati</taxon>
        <taxon>Pseudomonadota</taxon>
        <taxon>Alphaproteobacteria</taxon>
        <taxon>Hyphomicrobiales</taxon>
        <taxon>Aurantimonadaceae</taxon>
        <taxon>Jiella</taxon>
    </lineage>
</organism>
<dbReference type="RefSeq" id="WP_163462869.1">
    <property type="nucleotide sequence ID" value="NZ_JAAAMG010000006.1"/>
</dbReference>
<comment type="catalytic activity">
    <reaction evidence="1">
        <text>a beta-lactam + H2O = a substituted beta-amino acid</text>
        <dbReference type="Rhea" id="RHEA:20401"/>
        <dbReference type="ChEBI" id="CHEBI:15377"/>
        <dbReference type="ChEBI" id="CHEBI:35627"/>
        <dbReference type="ChEBI" id="CHEBI:140347"/>
        <dbReference type="EC" id="3.5.2.6"/>
    </reaction>
</comment>
<comment type="caution">
    <text evidence="9">The sequence shown here is derived from an EMBL/GenBank/DDBJ whole genome shotgun (WGS) entry which is preliminary data.</text>
</comment>
<feature type="domain" description="Penicillin-binding protein transpeptidase" evidence="8">
    <location>
        <begin position="45"/>
        <end position="262"/>
    </location>
</feature>
<dbReference type="GO" id="GO:0008800">
    <property type="term" value="F:beta-lactamase activity"/>
    <property type="evidence" value="ECO:0007669"/>
    <property type="project" value="UniProtKB-EC"/>
</dbReference>
<keyword evidence="10" id="KW-1185">Reference proteome</keyword>
<dbReference type="Proteomes" id="UP000469011">
    <property type="component" value="Unassembled WGS sequence"/>
</dbReference>
<feature type="signal peptide" evidence="7">
    <location>
        <begin position="1"/>
        <end position="21"/>
    </location>
</feature>
<proteinExistence type="inferred from homology"/>
<dbReference type="InterPro" id="IPR001460">
    <property type="entry name" value="PCN-bd_Tpept"/>
</dbReference>
<dbReference type="EC" id="3.5.2.6" evidence="3"/>
<dbReference type="GO" id="GO:0071555">
    <property type="term" value="P:cell wall organization"/>
    <property type="evidence" value="ECO:0007669"/>
    <property type="project" value="TreeGrafter"/>
</dbReference>
<dbReference type="InterPro" id="IPR012338">
    <property type="entry name" value="Beta-lactam/transpept-like"/>
</dbReference>